<accession>A0ABU4PTA9</accession>
<dbReference type="InterPro" id="IPR036390">
    <property type="entry name" value="WH_DNA-bd_sf"/>
</dbReference>
<dbReference type="InterPro" id="IPR036388">
    <property type="entry name" value="WH-like_DNA-bd_sf"/>
</dbReference>
<dbReference type="PANTHER" id="PTHR43132">
    <property type="entry name" value="ARSENICAL RESISTANCE OPERON REPRESSOR ARSR-RELATED"/>
    <property type="match status" value="1"/>
</dbReference>
<dbReference type="NCBIfam" id="NF033788">
    <property type="entry name" value="HTH_metalloreg"/>
    <property type="match status" value="1"/>
</dbReference>
<evidence type="ECO:0000313" key="6">
    <source>
        <dbReference type="Proteomes" id="UP001279660"/>
    </source>
</evidence>
<evidence type="ECO:0000256" key="3">
    <source>
        <dbReference type="ARBA" id="ARBA00023163"/>
    </source>
</evidence>
<keyword evidence="3" id="KW-0804">Transcription</keyword>
<dbReference type="PANTHER" id="PTHR43132:SF2">
    <property type="entry name" value="ARSENICAL RESISTANCE OPERON REPRESSOR ARSR-RELATED"/>
    <property type="match status" value="1"/>
</dbReference>
<dbReference type="CDD" id="cd00090">
    <property type="entry name" value="HTH_ARSR"/>
    <property type="match status" value="1"/>
</dbReference>
<evidence type="ECO:0000259" key="4">
    <source>
        <dbReference type="PROSITE" id="PS50987"/>
    </source>
</evidence>
<proteinExistence type="predicted"/>
<dbReference type="InterPro" id="IPR001845">
    <property type="entry name" value="HTH_ArsR_DNA-bd_dom"/>
</dbReference>
<sequence>MEIENAVAALSALAHAGRLSVFRMLVQASPEGLAAGEIARRLDVPANSLSTNLHILSHAQLVSSRRDGRSVIYSARHDSMATLLEYLMEDCCGGSPEICGQLADTVLRSRCTEEGHA</sequence>
<dbReference type="InterPro" id="IPR051011">
    <property type="entry name" value="Metal_resp_trans_reg"/>
</dbReference>
<dbReference type="EMBL" id="JAWXXV010000001">
    <property type="protein sequence ID" value="MDX5986084.1"/>
    <property type="molecule type" value="Genomic_DNA"/>
</dbReference>
<dbReference type="Proteomes" id="UP001279660">
    <property type="component" value="Unassembled WGS sequence"/>
</dbReference>
<dbReference type="Gene3D" id="1.10.10.10">
    <property type="entry name" value="Winged helix-like DNA-binding domain superfamily/Winged helix DNA-binding domain"/>
    <property type="match status" value="1"/>
</dbReference>
<dbReference type="SUPFAM" id="SSF46785">
    <property type="entry name" value="Winged helix' DNA-binding domain"/>
    <property type="match status" value="1"/>
</dbReference>
<evidence type="ECO:0000256" key="2">
    <source>
        <dbReference type="ARBA" id="ARBA00023125"/>
    </source>
</evidence>
<keyword evidence="1" id="KW-0805">Transcription regulation</keyword>
<gene>
    <name evidence="5" type="ORF">SIL82_17640</name>
</gene>
<protein>
    <submittedName>
        <fullName evidence="5">Metalloregulator ArsR/SmtB family transcription factor</fullName>
    </submittedName>
</protein>
<organism evidence="5 6">
    <name type="scientific">Sphingomonas echinoides</name>
    <dbReference type="NCBI Taxonomy" id="59803"/>
    <lineage>
        <taxon>Bacteria</taxon>
        <taxon>Pseudomonadati</taxon>
        <taxon>Pseudomonadota</taxon>
        <taxon>Alphaproteobacteria</taxon>
        <taxon>Sphingomonadales</taxon>
        <taxon>Sphingomonadaceae</taxon>
        <taxon>Sphingomonas</taxon>
    </lineage>
</organism>
<reference evidence="5 6" key="1">
    <citation type="submission" date="2023-11" db="EMBL/GenBank/DDBJ databases">
        <title>MicrobeMod: A computational toolkit for identifying prokaryotic methylation and restriction-modification with nanopore sequencing.</title>
        <authorList>
            <person name="Crits-Christoph A."/>
            <person name="Kang S.C."/>
            <person name="Lee H."/>
            <person name="Ostrov N."/>
        </authorList>
    </citation>
    <scope>NUCLEOTIDE SEQUENCE [LARGE SCALE GENOMIC DNA]</scope>
    <source>
        <strain evidence="5 6">ATCC 14820</strain>
    </source>
</reference>
<comment type="caution">
    <text evidence="5">The sequence shown here is derived from an EMBL/GenBank/DDBJ whole genome shotgun (WGS) entry which is preliminary data.</text>
</comment>
<feature type="domain" description="HTH arsR-type" evidence="4">
    <location>
        <begin position="1"/>
        <end position="95"/>
    </location>
</feature>
<name>A0ABU4PTA9_9SPHN</name>
<dbReference type="PROSITE" id="PS50987">
    <property type="entry name" value="HTH_ARSR_2"/>
    <property type="match status" value="1"/>
</dbReference>
<evidence type="ECO:0000256" key="1">
    <source>
        <dbReference type="ARBA" id="ARBA00023015"/>
    </source>
</evidence>
<dbReference type="InterPro" id="IPR011991">
    <property type="entry name" value="ArsR-like_HTH"/>
</dbReference>
<dbReference type="Pfam" id="PF12840">
    <property type="entry name" value="HTH_20"/>
    <property type="match status" value="1"/>
</dbReference>
<dbReference type="SMART" id="SM00418">
    <property type="entry name" value="HTH_ARSR"/>
    <property type="match status" value="1"/>
</dbReference>
<keyword evidence="6" id="KW-1185">Reference proteome</keyword>
<dbReference type="RefSeq" id="WP_029622915.1">
    <property type="nucleotide sequence ID" value="NZ_JAWXXV010000001.1"/>
</dbReference>
<evidence type="ECO:0000313" key="5">
    <source>
        <dbReference type="EMBL" id="MDX5986084.1"/>
    </source>
</evidence>
<keyword evidence="2" id="KW-0238">DNA-binding</keyword>